<accession>A0ABQ7R434</accession>
<organism evidence="1 2">
    <name type="scientific">Plutella xylostella</name>
    <name type="common">Diamondback moth</name>
    <name type="synonym">Plutella maculipennis</name>
    <dbReference type="NCBI Taxonomy" id="51655"/>
    <lineage>
        <taxon>Eukaryota</taxon>
        <taxon>Metazoa</taxon>
        <taxon>Ecdysozoa</taxon>
        <taxon>Arthropoda</taxon>
        <taxon>Hexapoda</taxon>
        <taxon>Insecta</taxon>
        <taxon>Pterygota</taxon>
        <taxon>Neoptera</taxon>
        <taxon>Endopterygota</taxon>
        <taxon>Lepidoptera</taxon>
        <taxon>Glossata</taxon>
        <taxon>Ditrysia</taxon>
        <taxon>Yponomeutoidea</taxon>
        <taxon>Plutellidae</taxon>
        <taxon>Plutella</taxon>
    </lineage>
</organism>
<comment type="caution">
    <text evidence="1">The sequence shown here is derived from an EMBL/GenBank/DDBJ whole genome shotgun (WGS) entry which is preliminary data.</text>
</comment>
<evidence type="ECO:0000313" key="2">
    <source>
        <dbReference type="Proteomes" id="UP000823941"/>
    </source>
</evidence>
<dbReference type="Proteomes" id="UP000823941">
    <property type="component" value="Chromosome 3"/>
</dbReference>
<evidence type="ECO:0000313" key="1">
    <source>
        <dbReference type="EMBL" id="KAG7312062.1"/>
    </source>
</evidence>
<name>A0ABQ7R434_PLUXY</name>
<protein>
    <submittedName>
        <fullName evidence="1">Uncharacterized protein</fullName>
    </submittedName>
</protein>
<sequence length="57" mass="6028">MGGLLAGVLICHRGQLRGPPHSSCSSSSSPTWRRCLAGPWARGLAAPWCSTPGRRRA</sequence>
<proteinExistence type="predicted"/>
<gene>
    <name evidence="1" type="ORF">JYU34_001508</name>
</gene>
<keyword evidence="2" id="KW-1185">Reference proteome</keyword>
<dbReference type="EMBL" id="JAHIBW010000003">
    <property type="protein sequence ID" value="KAG7312062.1"/>
    <property type="molecule type" value="Genomic_DNA"/>
</dbReference>
<reference evidence="1 2" key="1">
    <citation type="submission" date="2021-06" db="EMBL/GenBank/DDBJ databases">
        <title>A haploid diamondback moth (Plutella xylostella L.) genome assembly resolves 31 chromosomes and identifies a diamide resistance mutation.</title>
        <authorList>
            <person name="Ward C.M."/>
            <person name="Perry K.D."/>
            <person name="Baker G."/>
            <person name="Powis K."/>
            <person name="Heckel D.G."/>
            <person name="Baxter S.W."/>
        </authorList>
    </citation>
    <scope>NUCLEOTIDE SEQUENCE [LARGE SCALE GENOMIC DNA]</scope>
    <source>
        <strain evidence="1 2">LV</strain>
        <tissue evidence="1">Single pupa</tissue>
    </source>
</reference>